<dbReference type="Proteomes" id="UP001347796">
    <property type="component" value="Unassembled WGS sequence"/>
</dbReference>
<gene>
    <name evidence="2" type="ORF">SNE40_005476</name>
</gene>
<name>A0AAN8K2W5_PATCE</name>
<feature type="repeat" description="ANK" evidence="1">
    <location>
        <begin position="505"/>
        <end position="537"/>
    </location>
</feature>
<feature type="repeat" description="ANK" evidence="1">
    <location>
        <begin position="301"/>
        <end position="333"/>
    </location>
</feature>
<comment type="caution">
    <text evidence="2">The sequence shown here is derived from an EMBL/GenBank/DDBJ whole genome shotgun (WGS) entry which is preliminary data.</text>
</comment>
<organism evidence="2 3">
    <name type="scientific">Patella caerulea</name>
    <name type="common">Rayed Mediterranean limpet</name>
    <dbReference type="NCBI Taxonomy" id="87958"/>
    <lineage>
        <taxon>Eukaryota</taxon>
        <taxon>Metazoa</taxon>
        <taxon>Spiralia</taxon>
        <taxon>Lophotrochozoa</taxon>
        <taxon>Mollusca</taxon>
        <taxon>Gastropoda</taxon>
        <taxon>Patellogastropoda</taxon>
        <taxon>Patelloidea</taxon>
        <taxon>Patellidae</taxon>
        <taxon>Patella</taxon>
    </lineage>
</organism>
<accession>A0AAN8K2W5</accession>
<keyword evidence="1" id="KW-0040">ANK repeat</keyword>
<dbReference type="Pfam" id="PF12796">
    <property type="entry name" value="Ank_2"/>
    <property type="match status" value="5"/>
</dbReference>
<dbReference type="EMBL" id="JAZGQO010000004">
    <property type="protein sequence ID" value="KAK6187449.1"/>
    <property type="molecule type" value="Genomic_DNA"/>
</dbReference>
<dbReference type="SUPFAM" id="SSF48403">
    <property type="entry name" value="Ankyrin repeat"/>
    <property type="match status" value="2"/>
</dbReference>
<keyword evidence="3" id="KW-1185">Reference proteome</keyword>
<feature type="repeat" description="ANK" evidence="1">
    <location>
        <begin position="439"/>
        <end position="471"/>
    </location>
</feature>
<dbReference type="Gene3D" id="1.25.40.20">
    <property type="entry name" value="Ankyrin repeat-containing domain"/>
    <property type="match status" value="3"/>
</dbReference>
<protein>
    <recommendedName>
        <fullName evidence="4">Ankyrin repeat protein</fullName>
    </recommendedName>
</protein>
<dbReference type="PROSITE" id="PS50088">
    <property type="entry name" value="ANK_REPEAT"/>
    <property type="match status" value="8"/>
</dbReference>
<feature type="repeat" description="ANK" evidence="1">
    <location>
        <begin position="233"/>
        <end position="265"/>
    </location>
</feature>
<reference evidence="2 3" key="1">
    <citation type="submission" date="2024-01" db="EMBL/GenBank/DDBJ databases">
        <title>The genome of the rayed Mediterranean limpet Patella caerulea (Linnaeus, 1758).</title>
        <authorList>
            <person name="Anh-Thu Weber A."/>
            <person name="Halstead-Nussloch G."/>
        </authorList>
    </citation>
    <scope>NUCLEOTIDE SEQUENCE [LARGE SCALE GENOMIC DNA]</scope>
    <source>
        <strain evidence="2">AATW-2023a</strain>
        <tissue evidence="2">Whole specimen</tissue>
    </source>
</reference>
<dbReference type="PROSITE" id="PS50297">
    <property type="entry name" value="ANK_REP_REGION"/>
    <property type="match status" value="8"/>
</dbReference>
<sequence>MAADEINSRSELMSITDQLQKLLLPDKQETASTTDLSQRLAPGQAMIHKQIGNAGVNNNRCDKSDTLQDACKRGPADDQAIIYKQIPKGGVNNNRNDKSDTLQDACKSGSANDVRHLIEQGVDVSRKDVCGRSCILLCCTSFIEPIEKIELLRSNGGHIQDVDDDNNGILHLACDLGALETVQYLVNSGLNINTKGFKGRSSIMACSESKTQAIEKIELLRKMGGNIQDTDANNDGILHLACHGGTLDTVSYLIDQGLDINTKGRYGRTCLLLSSQSQTQAIKKIELLRSKGGNILDYDDNNDSMINLACTFGQLDTVRYLIDLGLDVNTSGGRGRTSGVECWPFKAQATKQLELLRLSGGNIIDYDIHNYGMSHLFCNLGILDKLTHLYISDLLLGIKKIGVYGRTCILNCSQSKIQAIEKIELLRQMGGNIHDVDADNNGMLHLACISGTLDTVIYLINLGVNINTKGRHGCSCIVYCCQSTTQAVEKIELLRSKGANIYDTNNNLILHMACAFGTLDTVRYLINLGFDINTRVFKGRTCILNCIKCETQAIEKIELLRLKGGNIHDTDNNNSGILHLACTFGTLNTVKYLVDLGLDINNKDSGGRTCMLRSSQSDIQAIDKIEFLKSKGGSIYDTDNKSNSILHLASIRGTLDTVRYIIDLGLDINTKGFEGRTCMLMCSQSKIQAIDKIELLRSKGGNIHDRDDINNAGILHFACANGKLDTVQYLVNLGLNITTKDKLGHTPISLSFWSDVQSLEKVEYLISEDAKLSWSDSFFFKAPYNHNAIPWRT</sequence>
<feature type="repeat" description="ANK" evidence="1">
    <location>
        <begin position="710"/>
        <end position="742"/>
    </location>
</feature>
<proteinExistence type="predicted"/>
<evidence type="ECO:0000256" key="1">
    <source>
        <dbReference type="PROSITE-ProRule" id="PRU00023"/>
    </source>
</evidence>
<dbReference type="InterPro" id="IPR036770">
    <property type="entry name" value="Ankyrin_rpt-contain_sf"/>
</dbReference>
<feature type="repeat" description="ANK" evidence="1">
    <location>
        <begin position="573"/>
        <end position="605"/>
    </location>
</feature>
<dbReference type="SMART" id="SM00248">
    <property type="entry name" value="ANK"/>
    <property type="match status" value="18"/>
</dbReference>
<feature type="repeat" description="ANK" evidence="1">
    <location>
        <begin position="641"/>
        <end position="673"/>
    </location>
</feature>
<dbReference type="AlphaFoldDB" id="A0AAN8K2W5"/>
<dbReference type="PANTHER" id="PTHR44207">
    <property type="entry name" value="SURFACE ANTIGEN BSPA-LIKE-RELATED"/>
    <property type="match status" value="1"/>
</dbReference>
<evidence type="ECO:0008006" key="4">
    <source>
        <dbReference type="Google" id="ProtNLM"/>
    </source>
</evidence>
<evidence type="ECO:0000313" key="2">
    <source>
        <dbReference type="EMBL" id="KAK6187449.1"/>
    </source>
</evidence>
<feature type="repeat" description="ANK" evidence="1">
    <location>
        <begin position="165"/>
        <end position="197"/>
    </location>
</feature>
<dbReference type="InterPro" id="IPR002110">
    <property type="entry name" value="Ankyrin_rpt"/>
</dbReference>
<evidence type="ECO:0000313" key="3">
    <source>
        <dbReference type="Proteomes" id="UP001347796"/>
    </source>
</evidence>